<comment type="caution">
    <text evidence="3">The sequence shown here is derived from an EMBL/GenBank/DDBJ whole genome shotgun (WGS) entry which is preliminary data.</text>
</comment>
<gene>
    <name evidence="3" type="ORF">HX802_01455</name>
</gene>
<dbReference type="GO" id="GO:0003677">
    <property type="term" value="F:DNA binding"/>
    <property type="evidence" value="ECO:0007669"/>
    <property type="project" value="InterPro"/>
</dbReference>
<proteinExistence type="predicted"/>
<evidence type="ECO:0000313" key="4">
    <source>
        <dbReference type="Proteomes" id="UP000586694"/>
    </source>
</evidence>
<keyword evidence="2" id="KW-0175">Coiled coil</keyword>
<name>A0A7K4NF55_9ARCH</name>
<dbReference type="SUPFAM" id="SSF56349">
    <property type="entry name" value="DNA breaking-rejoining enzymes"/>
    <property type="match status" value="1"/>
</dbReference>
<protein>
    <submittedName>
        <fullName evidence="3">Site-specific integrase</fullName>
    </submittedName>
</protein>
<dbReference type="AlphaFoldDB" id="A0A7K4NF55"/>
<organism evidence="3 4">
    <name type="scientific">Marine Group I thaumarchaeote</name>
    <dbReference type="NCBI Taxonomy" id="2511932"/>
    <lineage>
        <taxon>Archaea</taxon>
        <taxon>Nitrososphaerota</taxon>
        <taxon>Marine Group I</taxon>
    </lineage>
</organism>
<dbReference type="Proteomes" id="UP000586694">
    <property type="component" value="Unassembled WGS sequence"/>
</dbReference>
<evidence type="ECO:0000256" key="1">
    <source>
        <dbReference type="ARBA" id="ARBA00023172"/>
    </source>
</evidence>
<sequence>MSKFQLKITIDEINERNVPYQLFLDSIKSKETLRKYKKDLQSFLKIIPVKLYKNHLGKAPRNKEPSTLANIFVELSKKDPELAANVIATFIKNEKKVVDAGKLSANTLPNHVKPIKVLLDANRIPVHWKSLNKLLPRRETSSNDRAYTKTELQKMIQVAPDITDKLIIQLFSSGGFRLESWNYFTWKDYIAFKNKDGSYRGGSLLVYRGDPESYWTFVTPEACSTLELYREKWKADIGAYPKPDDPLIRAVKYPMIHRLNSKGVRKRVEKIVTEIGLRPPLPPGKNRHEVQLDHGFRKYFNTMMRRAKVNFLDKEDMMGHKVGLERHYERYQEEDFERFPEYQKAIPFLTISNEELLRLENQQKQEEINQLETKNHEIDDLRKRIEELEYGPEKRNLVFLKGIDNPDMSAVEKILSPLVHLVIEKKYSEEEKREMFKKMSEAKKTGKALKLAELLPGKF</sequence>
<evidence type="ECO:0000256" key="2">
    <source>
        <dbReference type="SAM" id="Coils"/>
    </source>
</evidence>
<accession>A0A7K4NF55</accession>
<dbReference type="GO" id="GO:0006310">
    <property type="term" value="P:DNA recombination"/>
    <property type="evidence" value="ECO:0007669"/>
    <property type="project" value="UniProtKB-KW"/>
</dbReference>
<keyword evidence="1" id="KW-0233">DNA recombination</keyword>
<evidence type="ECO:0000313" key="3">
    <source>
        <dbReference type="EMBL" id="NWJ99321.1"/>
    </source>
</evidence>
<dbReference type="InterPro" id="IPR011010">
    <property type="entry name" value="DNA_brk_join_enz"/>
</dbReference>
<reference evidence="3 4" key="1">
    <citation type="journal article" date="2019" name="Environ. Microbiol.">
        <title>Genomics insights into ecotype formation of ammonia-oxidizing archaea in the deep ocean.</title>
        <authorList>
            <person name="Wang Y."/>
            <person name="Huang J.M."/>
            <person name="Cui G.J."/>
            <person name="Nunoura T."/>
            <person name="Takaki Y."/>
            <person name="Li W.L."/>
            <person name="Li J."/>
            <person name="Gao Z.M."/>
            <person name="Takai K."/>
            <person name="Zhang A.Q."/>
            <person name="Stepanauskas R."/>
        </authorList>
    </citation>
    <scope>NUCLEOTIDE SEQUENCE [LARGE SCALE GENOMIC DNA]</scope>
    <source>
        <strain evidence="3 4">L19b</strain>
    </source>
</reference>
<feature type="coiled-coil region" evidence="2">
    <location>
        <begin position="349"/>
        <end position="391"/>
    </location>
</feature>
<dbReference type="GO" id="GO:0015074">
    <property type="term" value="P:DNA integration"/>
    <property type="evidence" value="ECO:0007669"/>
    <property type="project" value="InterPro"/>
</dbReference>
<dbReference type="EMBL" id="JACASU010000009">
    <property type="protein sequence ID" value="NWJ99321.1"/>
    <property type="molecule type" value="Genomic_DNA"/>
</dbReference>
<dbReference type="InterPro" id="IPR013762">
    <property type="entry name" value="Integrase-like_cat_sf"/>
</dbReference>
<dbReference type="Gene3D" id="1.10.443.10">
    <property type="entry name" value="Intergrase catalytic core"/>
    <property type="match status" value="1"/>
</dbReference>